<organism evidence="1 2">
    <name type="scientific">Diphasiastrum complanatum</name>
    <name type="common">Issler's clubmoss</name>
    <name type="synonym">Lycopodium complanatum</name>
    <dbReference type="NCBI Taxonomy" id="34168"/>
    <lineage>
        <taxon>Eukaryota</taxon>
        <taxon>Viridiplantae</taxon>
        <taxon>Streptophyta</taxon>
        <taxon>Embryophyta</taxon>
        <taxon>Tracheophyta</taxon>
        <taxon>Lycopodiopsida</taxon>
        <taxon>Lycopodiales</taxon>
        <taxon>Lycopodiaceae</taxon>
        <taxon>Lycopodioideae</taxon>
        <taxon>Diphasiastrum</taxon>
    </lineage>
</organism>
<keyword evidence="2" id="KW-1185">Reference proteome</keyword>
<proteinExistence type="predicted"/>
<reference evidence="2" key="1">
    <citation type="journal article" date="2024" name="Proc. Natl. Acad. Sci. U.S.A.">
        <title>Extraordinary preservation of gene collinearity over three hundred million years revealed in homosporous lycophytes.</title>
        <authorList>
            <person name="Li C."/>
            <person name="Wickell D."/>
            <person name="Kuo L.Y."/>
            <person name="Chen X."/>
            <person name="Nie B."/>
            <person name="Liao X."/>
            <person name="Peng D."/>
            <person name="Ji J."/>
            <person name="Jenkins J."/>
            <person name="Williams M."/>
            <person name="Shu S."/>
            <person name="Plott C."/>
            <person name="Barry K."/>
            <person name="Rajasekar S."/>
            <person name="Grimwood J."/>
            <person name="Han X."/>
            <person name="Sun S."/>
            <person name="Hou Z."/>
            <person name="He W."/>
            <person name="Dai G."/>
            <person name="Sun C."/>
            <person name="Schmutz J."/>
            <person name="Leebens-Mack J.H."/>
            <person name="Li F.W."/>
            <person name="Wang L."/>
        </authorList>
    </citation>
    <scope>NUCLEOTIDE SEQUENCE [LARGE SCALE GENOMIC DNA]</scope>
    <source>
        <strain evidence="2">cv. PW_Plant_1</strain>
    </source>
</reference>
<accession>A0ACC2CAT7</accession>
<name>A0ACC2CAT7_DIPCM</name>
<protein>
    <submittedName>
        <fullName evidence="1">Uncharacterized protein</fullName>
    </submittedName>
</protein>
<dbReference type="Proteomes" id="UP001162992">
    <property type="component" value="Chromosome 11"/>
</dbReference>
<evidence type="ECO:0000313" key="1">
    <source>
        <dbReference type="EMBL" id="KAJ7539142.1"/>
    </source>
</evidence>
<gene>
    <name evidence="1" type="ORF">O6H91_11G078500</name>
</gene>
<sequence length="1072" mass="121389">MMQILGFRGGTPAKGKNDEDDGPAVQEVNNNYGRSAPKALRLVYCDEKGKFRMDAEAVAALQLVKGPLGVVSVCGRARQGKSFILNQLLGRSSGFQVAPTHRPCTKGLWMWSAPIKRTAADGTEYNLLLLDSEGIDAYDQTGTYSTQIFSLAVLLSSMFVYNQMGGIDEAALDRLSLVTEMTKHIRVRASQKQTSAEELGQFSPIFMWLLRDFYLDLTEDGRRITPKEYLESALQPMAGAGKAVLAKNEIRDSIRALFPDRHCFALVRPLHDEHELQRLDQIPMEKMRPEFRLGLDHLTKFVFERTRPKQIGSTVMTGPLLAGLTQSFLDAINAGAVPTIATSWQNVEENECRRAYDMALNAYARSFHETVPADQGTIQEIHEAAFQTALNLYAEEAVGAGPVRVKYERSLHTALKKQYEEYKRKAFMEAELKCVKAVESMEEKLRTVAHSPNASFDQILLLLNGLTSEYERSSAGPTKWQKLAKFLQQSLQSSLHDVFKREHDQALSKHTALELKCRSMEDKISLISRQADAAQRDSQEWKRRYETAMADFKSTSEHSSTQNAALQNKISKIEEKCISLSEQLEAAMKEAAEWRSKYDHIAADSRTEKERRGAELMALQSKYSAAEARLAAAREQSEAAKEEAAEWRRKHDAAVTESRVVIDKATLHRDRAVKQAQQREDAVRAELSVVVDQKEKEVRQVQAKLEESDHNVSSLKSRLQEKEAKLTAQVEEIVTLQAEVRHLQKEIVNVKNTFQIKQRELDSTYQERAYIEENLNISVKKLGETEEKCTILQNDAKRAADEAEKAKKAATTFEREKLEAMRLAVERLALIERAERQCEALERDKQEQLQELERLKQKEREAVGMAASLEKRLEEGEHEMEQLLNSAHKQRANTVEVLEGLLATERAGHAEANARAEALSVQLQTVQNKLDKLQHELTTVRLNETAAETKLRVYQAESSGRRKRPVTEVAEVRDSVEEMDIDFGAPTSLRKKPRFDFNVENGNSPRTPAESDSKHEEDSSKDVKDSQDYLRFTIPKLKQELVNAGFAEELFLLRNPSKKNILSLYEKCILHK</sequence>
<comment type="caution">
    <text evidence="1">The sequence shown here is derived from an EMBL/GenBank/DDBJ whole genome shotgun (WGS) entry which is preliminary data.</text>
</comment>
<evidence type="ECO:0000313" key="2">
    <source>
        <dbReference type="Proteomes" id="UP001162992"/>
    </source>
</evidence>
<dbReference type="EMBL" id="CM055102">
    <property type="protein sequence ID" value="KAJ7539142.1"/>
    <property type="molecule type" value="Genomic_DNA"/>
</dbReference>